<dbReference type="CDD" id="cd03116">
    <property type="entry name" value="MobB"/>
    <property type="match status" value="1"/>
</dbReference>
<reference evidence="2" key="1">
    <citation type="journal article" date="2014" name="Int. J. Syst. Evol. Microbiol.">
        <title>Complete genome sequence of Corynebacterium casei LMG S-19264T (=DSM 44701T), isolated from a smear-ripened cheese.</title>
        <authorList>
            <consortium name="US DOE Joint Genome Institute (JGI-PGF)"/>
            <person name="Walter F."/>
            <person name="Albersmeier A."/>
            <person name="Kalinowski J."/>
            <person name="Ruckert C."/>
        </authorList>
    </citation>
    <scope>NUCLEOTIDE SEQUENCE</scope>
    <source>
        <strain evidence="2">CGMCC 1.15725</strain>
    </source>
</reference>
<dbReference type="InterPro" id="IPR052539">
    <property type="entry name" value="MGD_biosynthesis_adapter"/>
</dbReference>
<dbReference type="Gene3D" id="2.20.25.120">
    <property type="match status" value="1"/>
</dbReference>
<dbReference type="GO" id="GO:0005525">
    <property type="term" value="F:GTP binding"/>
    <property type="evidence" value="ECO:0007669"/>
    <property type="project" value="InterPro"/>
</dbReference>
<dbReference type="NCBIfam" id="TIGR00176">
    <property type="entry name" value="mobB"/>
    <property type="match status" value="1"/>
</dbReference>
<dbReference type="RefSeq" id="WP_189051620.1">
    <property type="nucleotide sequence ID" value="NZ_BMJQ01000020.1"/>
</dbReference>
<organism evidence="2 3">
    <name type="scientific">Aliidongia dinghuensis</name>
    <dbReference type="NCBI Taxonomy" id="1867774"/>
    <lineage>
        <taxon>Bacteria</taxon>
        <taxon>Pseudomonadati</taxon>
        <taxon>Pseudomonadota</taxon>
        <taxon>Alphaproteobacteria</taxon>
        <taxon>Rhodospirillales</taxon>
        <taxon>Dongiaceae</taxon>
        <taxon>Aliidongia</taxon>
    </lineage>
</organism>
<comment type="caution">
    <text evidence="2">The sequence shown here is derived from an EMBL/GenBank/DDBJ whole genome shotgun (WGS) entry which is preliminary data.</text>
</comment>
<dbReference type="Proteomes" id="UP000646365">
    <property type="component" value="Unassembled WGS sequence"/>
</dbReference>
<dbReference type="InterPro" id="IPR027417">
    <property type="entry name" value="P-loop_NTPase"/>
</dbReference>
<gene>
    <name evidence="2" type="primary">mobB</name>
    <name evidence="2" type="ORF">GCM10011611_57360</name>
</gene>
<dbReference type="PANTHER" id="PTHR40072">
    <property type="entry name" value="MOLYBDOPTERIN-GUANINE DINUCLEOTIDE BIOSYNTHESIS ADAPTER PROTEIN-RELATED"/>
    <property type="match status" value="1"/>
</dbReference>
<sequence length="170" mass="18748">MKVFGIIGGCRGKAGLVQGLVRHLTAKGLTVSTIKRVGDDLDLDRPGKDTYCQREAGARQIIVANSFRWALMHERTDLFDEPEVEPLVARLDPVDLVLVEGFRLAPYPKIEVVMAGSDRRRQQLDDPTVIALASDLPLELPSDCFDLGDITGIARFIERHAARFRAAVPA</sequence>
<dbReference type="InterPro" id="IPR004435">
    <property type="entry name" value="MobB_dom"/>
</dbReference>
<dbReference type="Gene3D" id="3.40.50.300">
    <property type="entry name" value="P-loop containing nucleotide triphosphate hydrolases"/>
    <property type="match status" value="1"/>
</dbReference>
<dbReference type="GO" id="GO:0006777">
    <property type="term" value="P:Mo-molybdopterin cofactor biosynthetic process"/>
    <property type="evidence" value="ECO:0007669"/>
    <property type="project" value="InterPro"/>
</dbReference>
<dbReference type="PANTHER" id="PTHR40072:SF1">
    <property type="entry name" value="MOLYBDOPTERIN-GUANINE DINUCLEOTIDE BIOSYNTHESIS ADAPTER PROTEIN"/>
    <property type="match status" value="1"/>
</dbReference>
<dbReference type="Pfam" id="PF03205">
    <property type="entry name" value="MobB"/>
    <property type="match status" value="1"/>
</dbReference>
<name>A0A8J2Z0R8_9PROT</name>
<dbReference type="EMBL" id="BMJQ01000020">
    <property type="protein sequence ID" value="GGF43452.1"/>
    <property type="molecule type" value="Genomic_DNA"/>
</dbReference>
<feature type="domain" description="Molybdopterin-guanine dinucleotide biosynthesis protein B (MobB)" evidence="1">
    <location>
        <begin position="11"/>
        <end position="135"/>
    </location>
</feature>
<accession>A0A8J2Z0R8</accession>
<reference evidence="2" key="2">
    <citation type="submission" date="2020-09" db="EMBL/GenBank/DDBJ databases">
        <authorList>
            <person name="Sun Q."/>
            <person name="Zhou Y."/>
        </authorList>
    </citation>
    <scope>NUCLEOTIDE SEQUENCE</scope>
    <source>
        <strain evidence="2">CGMCC 1.15725</strain>
    </source>
</reference>
<dbReference type="SUPFAM" id="SSF52540">
    <property type="entry name" value="P-loop containing nucleoside triphosphate hydrolases"/>
    <property type="match status" value="1"/>
</dbReference>
<keyword evidence="3" id="KW-1185">Reference proteome</keyword>
<evidence type="ECO:0000313" key="2">
    <source>
        <dbReference type="EMBL" id="GGF43452.1"/>
    </source>
</evidence>
<proteinExistence type="predicted"/>
<dbReference type="AlphaFoldDB" id="A0A8J2Z0R8"/>
<protein>
    <submittedName>
        <fullName evidence="2">Molybdopterin-guanine dinucleotide biosynthesis protein MobB</fullName>
    </submittedName>
</protein>
<evidence type="ECO:0000313" key="3">
    <source>
        <dbReference type="Proteomes" id="UP000646365"/>
    </source>
</evidence>
<evidence type="ECO:0000259" key="1">
    <source>
        <dbReference type="Pfam" id="PF03205"/>
    </source>
</evidence>